<protein>
    <submittedName>
        <fullName evidence="1">PREDICTED: PRUPE_2G180800</fullName>
    </submittedName>
</protein>
<evidence type="ECO:0000313" key="1">
    <source>
        <dbReference type="EMBL" id="VVA32627.1"/>
    </source>
</evidence>
<dbReference type="Proteomes" id="UP000327085">
    <property type="component" value="Chromosome 3"/>
</dbReference>
<evidence type="ECO:0000313" key="2">
    <source>
        <dbReference type="Proteomes" id="UP000327085"/>
    </source>
</evidence>
<organism evidence="1 2">
    <name type="scientific">Prunus dulcis</name>
    <name type="common">Almond</name>
    <name type="synonym">Amygdalus dulcis</name>
    <dbReference type="NCBI Taxonomy" id="3755"/>
    <lineage>
        <taxon>Eukaryota</taxon>
        <taxon>Viridiplantae</taxon>
        <taxon>Streptophyta</taxon>
        <taxon>Embryophyta</taxon>
        <taxon>Tracheophyta</taxon>
        <taxon>Spermatophyta</taxon>
        <taxon>Magnoliopsida</taxon>
        <taxon>eudicotyledons</taxon>
        <taxon>Gunneridae</taxon>
        <taxon>Pentapetalae</taxon>
        <taxon>rosids</taxon>
        <taxon>fabids</taxon>
        <taxon>Rosales</taxon>
        <taxon>Rosaceae</taxon>
        <taxon>Amygdaloideae</taxon>
        <taxon>Amygdaleae</taxon>
        <taxon>Prunus</taxon>
    </lineage>
</organism>
<dbReference type="AlphaFoldDB" id="A0A5E4FYR3"/>
<proteinExistence type="predicted"/>
<name>A0A5E4FYR3_PRUDU</name>
<accession>A0A5E4FYR3</accession>
<dbReference type="Gramene" id="VVA32627">
    <property type="protein sequence ID" value="VVA32627"/>
    <property type="gene ID" value="Prudul26B015357"/>
</dbReference>
<dbReference type="EMBL" id="CABIKO010000254">
    <property type="protein sequence ID" value="VVA32627.1"/>
    <property type="molecule type" value="Genomic_DNA"/>
</dbReference>
<reference evidence="2" key="1">
    <citation type="journal article" date="2020" name="Plant J.">
        <title>Transposons played a major role in the diversification between the closely related almond and peach genomes: results from the almond genome sequence.</title>
        <authorList>
            <person name="Alioto T."/>
            <person name="Alexiou K.G."/>
            <person name="Bardil A."/>
            <person name="Barteri F."/>
            <person name="Castanera R."/>
            <person name="Cruz F."/>
            <person name="Dhingra A."/>
            <person name="Duval H."/>
            <person name="Fernandez I Marti A."/>
            <person name="Frias L."/>
            <person name="Galan B."/>
            <person name="Garcia J.L."/>
            <person name="Howad W."/>
            <person name="Gomez-Garrido J."/>
            <person name="Gut M."/>
            <person name="Julca I."/>
            <person name="Morata J."/>
            <person name="Puigdomenech P."/>
            <person name="Ribeca P."/>
            <person name="Rubio Cabetas M.J."/>
            <person name="Vlasova A."/>
            <person name="Wirthensohn M."/>
            <person name="Garcia-Mas J."/>
            <person name="Gabaldon T."/>
            <person name="Casacuberta J.M."/>
            <person name="Arus P."/>
        </authorList>
    </citation>
    <scope>NUCLEOTIDE SEQUENCE [LARGE SCALE GENOMIC DNA]</scope>
    <source>
        <strain evidence="2">cv. Texas</strain>
    </source>
</reference>
<sequence>MLLILEKCFSHFCMVKVLAEQIGVDKSDSADQINPSLVDSALLKDCVAQVWVASNTRFIKIVHCYLLKADRGKEAQEYHGKVSTASRVDHLESIKMWNYLTLPFQVLKVMEDMGLGTNPFSFLHASCTT</sequence>
<gene>
    <name evidence="1" type="ORF">ALMOND_2B015357</name>
</gene>
<dbReference type="InParanoid" id="A0A5E4FYR3"/>